<dbReference type="Proteomes" id="UP000030765">
    <property type="component" value="Unassembled WGS sequence"/>
</dbReference>
<accession>A0A084VKN0</accession>
<organism evidence="1">
    <name type="scientific">Anopheles sinensis</name>
    <name type="common">Mosquito</name>
    <dbReference type="NCBI Taxonomy" id="74873"/>
    <lineage>
        <taxon>Eukaryota</taxon>
        <taxon>Metazoa</taxon>
        <taxon>Ecdysozoa</taxon>
        <taxon>Arthropoda</taxon>
        <taxon>Hexapoda</taxon>
        <taxon>Insecta</taxon>
        <taxon>Pterygota</taxon>
        <taxon>Neoptera</taxon>
        <taxon>Endopterygota</taxon>
        <taxon>Diptera</taxon>
        <taxon>Nematocera</taxon>
        <taxon>Culicoidea</taxon>
        <taxon>Culicidae</taxon>
        <taxon>Anophelinae</taxon>
        <taxon>Anopheles</taxon>
    </lineage>
</organism>
<dbReference type="GO" id="GO:0016787">
    <property type="term" value="F:hydrolase activity"/>
    <property type="evidence" value="ECO:0007669"/>
    <property type="project" value="UniProtKB-KW"/>
</dbReference>
<dbReference type="EMBL" id="KE524948">
    <property type="protein sequence ID" value="KFB38524.1"/>
    <property type="molecule type" value="Genomic_DNA"/>
</dbReference>
<reference evidence="2" key="2">
    <citation type="submission" date="2020-05" db="UniProtKB">
        <authorList>
            <consortium name="EnsemblMetazoa"/>
        </authorList>
    </citation>
    <scope>IDENTIFICATION</scope>
</reference>
<gene>
    <name evidence="1" type="ORF">ZHAS_00005933</name>
</gene>
<dbReference type="EnsemblMetazoa" id="ASIC005933-RA">
    <property type="protein sequence ID" value="ASIC005933-PA"/>
    <property type="gene ID" value="ASIC005933"/>
</dbReference>
<sequence>MTGGDADSKDIFAIGVALNALSSTGLNGTRLIYTDIQYAECLNKRSNDFVVERINRCVNPVSYHASSYASAALPRRFHHPRMGELTDGKRKRLLARLIAGDINLEDVVYRTQRNPNSSYFVLVL</sequence>
<dbReference type="VEuPathDB" id="VectorBase:ASIC005933"/>
<proteinExistence type="predicted"/>
<dbReference type="EMBL" id="ATLV01014234">
    <property type="status" value="NOT_ANNOTATED_CDS"/>
    <property type="molecule type" value="Genomic_DNA"/>
</dbReference>
<protein>
    <submittedName>
        <fullName evidence="1 2">Alpha/beta hydrolase</fullName>
    </submittedName>
</protein>
<evidence type="ECO:0000313" key="3">
    <source>
        <dbReference type="Proteomes" id="UP000030765"/>
    </source>
</evidence>
<keyword evidence="3" id="KW-1185">Reference proteome</keyword>
<name>A0A084VKN0_ANOSI</name>
<dbReference type="AlphaFoldDB" id="A0A084VKN0"/>
<evidence type="ECO:0000313" key="1">
    <source>
        <dbReference type="EMBL" id="KFB38524.1"/>
    </source>
</evidence>
<reference evidence="1 3" key="1">
    <citation type="journal article" date="2014" name="BMC Genomics">
        <title>Genome sequence of Anopheles sinensis provides insight into genetics basis of mosquito competence for malaria parasites.</title>
        <authorList>
            <person name="Zhou D."/>
            <person name="Zhang D."/>
            <person name="Ding G."/>
            <person name="Shi L."/>
            <person name="Hou Q."/>
            <person name="Ye Y."/>
            <person name="Xu Y."/>
            <person name="Zhou H."/>
            <person name="Xiong C."/>
            <person name="Li S."/>
            <person name="Yu J."/>
            <person name="Hong S."/>
            <person name="Yu X."/>
            <person name="Zou P."/>
            <person name="Chen C."/>
            <person name="Chang X."/>
            <person name="Wang W."/>
            <person name="Lv Y."/>
            <person name="Sun Y."/>
            <person name="Ma L."/>
            <person name="Shen B."/>
            <person name="Zhu C."/>
        </authorList>
    </citation>
    <scope>NUCLEOTIDE SEQUENCE [LARGE SCALE GENOMIC DNA]</scope>
</reference>
<keyword evidence="1" id="KW-0378">Hydrolase</keyword>
<evidence type="ECO:0000313" key="2">
    <source>
        <dbReference type="EnsemblMetazoa" id="ASIC005933-PA"/>
    </source>
</evidence>